<evidence type="ECO:0000313" key="2">
    <source>
        <dbReference type="Proteomes" id="UP001302059"/>
    </source>
</evidence>
<dbReference type="Proteomes" id="UP001302059">
    <property type="component" value="Unassembled WGS sequence"/>
</dbReference>
<reference evidence="1 2" key="1">
    <citation type="submission" date="2023-05" db="EMBL/GenBank/DDBJ databases">
        <authorList>
            <person name="Gao F."/>
        </authorList>
    </citation>
    <scope>NUCLEOTIDE SEQUENCE [LARGE SCALE GENOMIC DNA]</scope>
    <source>
        <strain evidence="1 2">MIMF12</strain>
    </source>
</reference>
<evidence type="ECO:0000313" key="1">
    <source>
        <dbReference type="EMBL" id="MDL2344349.1"/>
    </source>
</evidence>
<gene>
    <name evidence="1" type="ORF">QOL99_09305</name>
</gene>
<accession>A0ABT7JH28</accession>
<dbReference type="RefSeq" id="WP_285523238.1">
    <property type="nucleotide sequence ID" value="NZ_JASNGB010000075.1"/>
</dbReference>
<dbReference type="EMBL" id="JASNGB010000075">
    <property type="protein sequence ID" value="MDL2344349.1"/>
    <property type="molecule type" value="Genomic_DNA"/>
</dbReference>
<name>A0ABT7JH28_9DEIO</name>
<proteinExistence type="predicted"/>
<protein>
    <submittedName>
        <fullName evidence="1">Uncharacterized protein</fullName>
    </submittedName>
</protein>
<keyword evidence="2" id="KW-1185">Reference proteome</keyword>
<sequence>MEHQLDRTLSFIDGFMTAQMVLGRGPEEAFAHWTELLGDGFEDELTAYRQRKPGLPERLYFTDDFVRSAARATEWMRGVARAALLDPEFMPKLSAREDEVPQMFRAIFLGLTLERSGPEREMTAQQRESLEYTRDQARQFREELGRVGGRKRLNLLAGVLGVLTTVQRDEVPPEQAD</sequence>
<comment type="caution">
    <text evidence="1">The sequence shown here is derived from an EMBL/GenBank/DDBJ whole genome shotgun (WGS) entry which is preliminary data.</text>
</comment>
<organism evidence="1 2">
    <name type="scientific">Deinococcus rhizophilus</name>
    <dbReference type="NCBI Taxonomy" id="3049544"/>
    <lineage>
        <taxon>Bacteria</taxon>
        <taxon>Thermotogati</taxon>
        <taxon>Deinococcota</taxon>
        <taxon>Deinococci</taxon>
        <taxon>Deinococcales</taxon>
        <taxon>Deinococcaceae</taxon>
        <taxon>Deinococcus</taxon>
    </lineage>
</organism>